<dbReference type="SUPFAM" id="SSF55681">
    <property type="entry name" value="Class II aaRS and biotin synthetases"/>
    <property type="match status" value="1"/>
</dbReference>
<evidence type="ECO:0000313" key="12">
    <source>
        <dbReference type="EMBL" id="PTQ57687.1"/>
    </source>
</evidence>
<comment type="subcellular location">
    <subcellularLocation>
        <location evidence="1 10">Cytoplasm</location>
    </subcellularLocation>
</comment>
<dbReference type="InterPro" id="IPR002314">
    <property type="entry name" value="aa-tRNA-synt_IIb"/>
</dbReference>
<comment type="function">
    <text evidence="10">Catalyzes the attachment of proline to tRNA(Pro) in a two-step reaction: proline is first activated by ATP to form Pro-AMP and then transferred to the acceptor end of tRNA(Pro). As ProRS can inadvertently accommodate and process non-cognate amino acids such as alanine and cysteine, to avoid such errors it has two additional distinct editing activities against alanine. One activity is designated as 'pretransfer' editing and involves the tRNA(Pro)-independent hydrolysis of activated Ala-AMP. The other activity is designated 'posttransfer' editing and involves deacylation of mischarged Ala-tRNA(Pro). The misacylated Cys-tRNA(Pro) is not edited by ProRS.</text>
</comment>
<dbReference type="AlphaFoldDB" id="A0A2R6Y4S3"/>
<dbReference type="GO" id="GO:0004827">
    <property type="term" value="F:proline-tRNA ligase activity"/>
    <property type="evidence" value="ECO:0007669"/>
    <property type="project" value="UniProtKB-UniRule"/>
</dbReference>
<dbReference type="NCBIfam" id="TIGR00409">
    <property type="entry name" value="proS_fam_II"/>
    <property type="match status" value="1"/>
</dbReference>
<dbReference type="CDD" id="cd00779">
    <property type="entry name" value="ProRS_core_prok"/>
    <property type="match status" value="1"/>
</dbReference>
<dbReference type="SUPFAM" id="SSF55826">
    <property type="entry name" value="YbaK/ProRS associated domain"/>
    <property type="match status" value="1"/>
</dbReference>
<dbReference type="GO" id="GO:0005524">
    <property type="term" value="F:ATP binding"/>
    <property type="evidence" value="ECO:0007669"/>
    <property type="project" value="UniProtKB-UniRule"/>
</dbReference>
<dbReference type="PANTHER" id="PTHR42753">
    <property type="entry name" value="MITOCHONDRIAL RIBOSOME PROTEIN L39/PROLYL-TRNA LIGASE FAMILY MEMBER"/>
    <property type="match status" value="1"/>
</dbReference>
<dbReference type="Proteomes" id="UP000244338">
    <property type="component" value="Unassembled WGS sequence"/>
</dbReference>
<dbReference type="PROSITE" id="PS50862">
    <property type="entry name" value="AA_TRNA_LIGASE_II"/>
    <property type="match status" value="1"/>
</dbReference>
<dbReference type="GO" id="GO:0016740">
    <property type="term" value="F:transferase activity"/>
    <property type="evidence" value="ECO:0007669"/>
    <property type="project" value="UniProtKB-ARBA"/>
</dbReference>
<dbReference type="FunFam" id="3.30.930.10:FF:000066">
    <property type="entry name" value="Proline--tRNA ligase"/>
    <property type="match status" value="1"/>
</dbReference>
<keyword evidence="3 10" id="KW-0963">Cytoplasm</keyword>
<dbReference type="Gene3D" id="3.40.50.800">
    <property type="entry name" value="Anticodon-binding domain"/>
    <property type="match status" value="1"/>
</dbReference>
<dbReference type="CDD" id="cd00861">
    <property type="entry name" value="ProRS_anticodon_short"/>
    <property type="match status" value="1"/>
</dbReference>
<name>A0A2R6Y4S3_9BACL</name>
<evidence type="ECO:0000256" key="9">
    <source>
        <dbReference type="ARBA" id="ARBA00047671"/>
    </source>
</evidence>
<dbReference type="Gene3D" id="3.90.960.10">
    <property type="entry name" value="YbaK/aminoacyl-tRNA synthetase-associated domain"/>
    <property type="match status" value="1"/>
</dbReference>
<comment type="subunit">
    <text evidence="2 10">Homodimer.</text>
</comment>
<dbReference type="PANTHER" id="PTHR42753:SF2">
    <property type="entry name" value="PROLINE--TRNA LIGASE"/>
    <property type="match status" value="1"/>
</dbReference>
<evidence type="ECO:0000256" key="3">
    <source>
        <dbReference type="ARBA" id="ARBA00022490"/>
    </source>
</evidence>
<evidence type="ECO:0000256" key="2">
    <source>
        <dbReference type="ARBA" id="ARBA00011738"/>
    </source>
</evidence>
<keyword evidence="8 10" id="KW-0030">Aminoacyl-tRNA synthetase</keyword>
<dbReference type="GO" id="GO:0140096">
    <property type="term" value="F:catalytic activity, acting on a protein"/>
    <property type="evidence" value="ECO:0007669"/>
    <property type="project" value="UniProtKB-ARBA"/>
</dbReference>
<dbReference type="InterPro" id="IPR050062">
    <property type="entry name" value="Pro-tRNA_synthetase"/>
</dbReference>
<dbReference type="Pfam" id="PF00587">
    <property type="entry name" value="tRNA-synt_2b"/>
    <property type="match status" value="1"/>
</dbReference>
<organism evidence="12 13">
    <name type="scientific">Candidatus Carbonibacillus altaicus</name>
    <dbReference type="NCBI Taxonomy" id="2163959"/>
    <lineage>
        <taxon>Bacteria</taxon>
        <taxon>Bacillati</taxon>
        <taxon>Bacillota</taxon>
        <taxon>Bacilli</taxon>
        <taxon>Bacillales</taxon>
        <taxon>Candidatus Carbonibacillus</taxon>
    </lineage>
</organism>
<evidence type="ECO:0000256" key="4">
    <source>
        <dbReference type="ARBA" id="ARBA00022598"/>
    </source>
</evidence>
<feature type="domain" description="Aminoacyl-transfer RNA synthetases class-II family profile" evidence="11">
    <location>
        <begin position="14"/>
        <end position="453"/>
    </location>
</feature>
<keyword evidence="4 10" id="KW-0436">Ligase</keyword>
<proteinExistence type="inferred from homology"/>
<evidence type="ECO:0000256" key="5">
    <source>
        <dbReference type="ARBA" id="ARBA00022741"/>
    </source>
</evidence>
<dbReference type="InterPro" id="IPR023717">
    <property type="entry name" value="Pro-tRNA-Synthase_IIa_type1"/>
</dbReference>
<comment type="similarity">
    <text evidence="10">Belongs to the class-II aminoacyl-tRNA synthetase family. ProS type 1 subfamily.</text>
</comment>
<dbReference type="InterPro" id="IPR004154">
    <property type="entry name" value="Anticodon-bd"/>
</dbReference>
<dbReference type="GO" id="GO:0002161">
    <property type="term" value="F:aminoacyl-tRNA deacylase activity"/>
    <property type="evidence" value="ECO:0007669"/>
    <property type="project" value="InterPro"/>
</dbReference>
<dbReference type="InterPro" id="IPR004500">
    <property type="entry name" value="Pro-tRNA-synth_IIa_bac-type"/>
</dbReference>
<dbReference type="Pfam" id="PF03129">
    <property type="entry name" value="HGTP_anticodon"/>
    <property type="match status" value="1"/>
</dbReference>
<keyword evidence="7 10" id="KW-0648">Protein biosynthesis</keyword>
<dbReference type="InterPro" id="IPR045864">
    <property type="entry name" value="aa-tRNA-synth_II/BPL/LPL"/>
</dbReference>
<dbReference type="SUPFAM" id="SSF52954">
    <property type="entry name" value="Class II aaRS ABD-related"/>
    <property type="match status" value="1"/>
</dbReference>
<gene>
    <name evidence="10" type="primary">proS</name>
    <name evidence="12" type="ORF">BSOLF_0882</name>
</gene>
<dbReference type="Gene3D" id="3.30.930.10">
    <property type="entry name" value="Bira Bifunctional Protein, Domain 2"/>
    <property type="match status" value="2"/>
</dbReference>
<evidence type="ECO:0000259" key="11">
    <source>
        <dbReference type="PROSITE" id="PS50862"/>
    </source>
</evidence>
<sequence>MVSHQLLLRAGYIRQLSSGVYSYLPLAYRVLNKIMRIVQEEMDAIGGQAVLLPALQPQELWQATGRWDDYGPLMMKLKDRHERLFALGPTHEEVITALVRDEVKTYKRLPLILYQIQTKYRDEYRPRFGLLRGREFIMKDAYSFDRDEEGLDQSYWAMYHAYERIFQRLGLSFRAVEADSGAIGGSHNHEFMVLSSVGEDTIAYCSACDYAANVERCEVSPPKPDTVIRDDVLDAEELPPRKEVPTPGIRTVAEQARMLGLKEADIIKNVVVMADGEPVLVLIRGDHQMNEVKVKNVLGARQVEMASEEDIRRLFQTSPGFVGPIGITGIKIIADWAISTMRRASTGANRDDWHYIEVNPERDFKVDLYADLRVAMHGDRCPRCDAPLQFTQGIEVGHVFKLGSKYSRALGATYLDEEGIAREMIMGSYGIGISRVMQAAIEQSHDAEGIIWPMAIAPFEVHLIVASEQDEGQRSLGEALYAELRDSGWEVLYDDRSERAGVKFKDADLIGIPLRVVVGKDSAQGLFEIKVRKTGQTYKVSRNELEPLLRNLKHDVSALVADED</sequence>
<dbReference type="InterPro" id="IPR036754">
    <property type="entry name" value="YbaK/aa-tRNA-synt-asso_dom_sf"/>
</dbReference>
<evidence type="ECO:0000256" key="8">
    <source>
        <dbReference type="ARBA" id="ARBA00023146"/>
    </source>
</evidence>
<reference evidence="13" key="1">
    <citation type="journal article" date="2018" name="Sci. Rep.">
        <title>Lignite coal burning seam in the remote Altai Mountains harbors a hydrogen-driven thermophilic microbial community.</title>
        <authorList>
            <person name="Kadnikov V.V."/>
            <person name="Mardanov A.V."/>
            <person name="Ivasenko D.A."/>
            <person name="Antsiferov D.V."/>
            <person name="Beletsky A.V."/>
            <person name="Karnachuk O.V."/>
            <person name="Ravin N.V."/>
        </authorList>
    </citation>
    <scope>NUCLEOTIDE SEQUENCE [LARGE SCALE GENOMIC DNA]</scope>
</reference>
<dbReference type="InterPro" id="IPR044140">
    <property type="entry name" value="ProRS_anticodon_short"/>
</dbReference>
<keyword evidence="5 10" id="KW-0547">Nucleotide-binding</keyword>
<dbReference type="NCBIfam" id="NF006625">
    <property type="entry name" value="PRK09194.1"/>
    <property type="match status" value="1"/>
</dbReference>
<evidence type="ECO:0000256" key="7">
    <source>
        <dbReference type="ARBA" id="ARBA00022917"/>
    </source>
</evidence>
<comment type="domain">
    <text evidence="10">Consists of three domains: the N-terminal catalytic domain, the editing domain and the C-terminal anticodon-binding domain.</text>
</comment>
<dbReference type="InterPro" id="IPR007214">
    <property type="entry name" value="YbaK/aa-tRNA-synth-assoc-dom"/>
</dbReference>
<dbReference type="InterPro" id="IPR002316">
    <property type="entry name" value="Pro-tRNA-ligase_IIa"/>
</dbReference>
<evidence type="ECO:0000256" key="6">
    <source>
        <dbReference type="ARBA" id="ARBA00022840"/>
    </source>
</evidence>
<comment type="catalytic activity">
    <reaction evidence="9 10">
        <text>tRNA(Pro) + L-proline + ATP = L-prolyl-tRNA(Pro) + AMP + diphosphate</text>
        <dbReference type="Rhea" id="RHEA:14305"/>
        <dbReference type="Rhea" id="RHEA-COMP:9700"/>
        <dbReference type="Rhea" id="RHEA-COMP:9702"/>
        <dbReference type="ChEBI" id="CHEBI:30616"/>
        <dbReference type="ChEBI" id="CHEBI:33019"/>
        <dbReference type="ChEBI" id="CHEBI:60039"/>
        <dbReference type="ChEBI" id="CHEBI:78442"/>
        <dbReference type="ChEBI" id="CHEBI:78532"/>
        <dbReference type="ChEBI" id="CHEBI:456215"/>
        <dbReference type="EC" id="6.1.1.15"/>
    </reaction>
</comment>
<evidence type="ECO:0000256" key="1">
    <source>
        <dbReference type="ARBA" id="ARBA00004496"/>
    </source>
</evidence>
<dbReference type="GO" id="GO:0005829">
    <property type="term" value="C:cytosol"/>
    <property type="evidence" value="ECO:0007669"/>
    <property type="project" value="TreeGrafter"/>
</dbReference>
<evidence type="ECO:0000313" key="13">
    <source>
        <dbReference type="Proteomes" id="UP000244338"/>
    </source>
</evidence>
<dbReference type="PRINTS" id="PR01046">
    <property type="entry name" value="TRNASYNTHPRO"/>
</dbReference>
<dbReference type="FunFam" id="3.40.50.800:FF:000011">
    <property type="entry name" value="Proline--tRNA ligase"/>
    <property type="match status" value="1"/>
</dbReference>
<keyword evidence="6 10" id="KW-0067">ATP-binding</keyword>
<dbReference type="GO" id="GO:0006433">
    <property type="term" value="P:prolyl-tRNA aminoacylation"/>
    <property type="evidence" value="ECO:0007669"/>
    <property type="project" value="UniProtKB-UniRule"/>
</dbReference>
<dbReference type="EMBL" id="PEBX01000003">
    <property type="protein sequence ID" value="PTQ57687.1"/>
    <property type="molecule type" value="Genomic_DNA"/>
</dbReference>
<protein>
    <recommendedName>
        <fullName evidence="10">Proline--tRNA ligase</fullName>
        <ecNumber evidence="10">6.1.1.15</ecNumber>
    </recommendedName>
    <alternativeName>
        <fullName evidence="10">Prolyl-tRNA synthetase</fullName>
        <shortName evidence="10">ProRS</shortName>
    </alternativeName>
</protein>
<dbReference type="Pfam" id="PF04073">
    <property type="entry name" value="tRNA_edit"/>
    <property type="match status" value="1"/>
</dbReference>
<comment type="caution">
    <text evidence="12">The sequence shown here is derived from an EMBL/GenBank/DDBJ whole genome shotgun (WGS) entry which is preliminary data.</text>
</comment>
<dbReference type="InterPro" id="IPR006195">
    <property type="entry name" value="aa-tRNA-synth_II"/>
</dbReference>
<dbReference type="HAMAP" id="MF_01569">
    <property type="entry name" value="Pro_tRNA_synth_type1"/>
    <property type="match status" value="1"/>
</dbReference>
<dbReference type="CDD" id="cd04334">
    <property type="entry name" value="ProRS-INS"/>
    <property type="match status" value="1"/>
</dbReference>
<dbReference type="InterPro" id="IPR036621">
    <property type="entry name" value="Anticodon-bd_dom_sf"/>
</dbReference>
<dbReference type="InterPro" id="IPR033730">
    <property type="entry name" value="ProRS_core_prok"/>
</dbReference>
<accession>A0A2R6Y4S3</accession>
<dbReference type="EC" id="6.1.1.15" evidence="10"/>
<evidence type="ECO:0000256" key="10">
    <source>
        <dbReference type="HAMAP-Rule" id="MF_01569"/>
    </source>
</evidence>